<dbReference type="AlphaFoldDB" id="A0A166F167"/>
<dbReference type="Proteomes" id="UP000076532">
    <property type="component" value="Unassembled WGS sequence"/>
</dbReference>
<reference evidence="1 2" key="1">
    <citation type="journal article" date="2016" name="Mol. Biol. Evol.">
        <title>Comparative Genomics of Early-Diverging Mushroom-Forming Fungi Provides Insights into the Origins of Lignocellulose Decay Capabilities.</title>
        <authorList>
            <person name="Nagy L.G."/>
            <person name="Riley R."/>
            <person name="Tritt A."/>
            <person name="Adam C."/>
            <person name="Daum C."/>
            <person name="Floudas D."/>
            <person name="Sun H."/>
            <person name="Yadav J.S."/>
            <person name="Pangilinan J."/>
            <person name="Larsson K.H."/>
            <person name="Matsuura K."/>
            <person name="Barry K."/>
            <person name="Labutti K."/>
            <person name="Kuo R."/>
            <person name="Ohm R.A."/>
            <person name="Bhattacharya S.S."/>
            <person name="Shirouzu T."/>
            <person name="Yoshinaga Y."/>
            <person name="Martin F.M."/>
            <person name="Grigoriev I.V."/>
            <person name="Hibbett D.S."/>
        </authorList>
    </citation>
    <scope>NUCLEOTIDE SEQUENCE [LARGE SCALE GENOMIC DNA]</scope>
    <source>
        <strain evidence="1 2">CBS 109695</strain>
    </source>
</reference>
<dbReference type="OrthoDB" id="3223806at2759"/>
<keyword evidence="2" id="KW-1185">Reference proteome</keyword>
<gene>
    <name evidence="1" type="ORF">FIBSPDRAFT_934656</name>
</gene>
<accession>A0A166F167</accession>
<organism evidence="1 2">
    <name type="scientific">Athelia psychrophila</name>
    <dbReference type="NCBI Taxonomy" id="1759441"/>
    <lineage>
        <taxon>Eukaryota</taxon>
        <taxon>Fungi</taxon>
        <taxon>Dikarya</taxon>
        <taxon>Basidiomycota</taxon>
        <taxon>Agaricomycotina</taxon>
        <taxon>Agaricomycetes</taxon>
        <taxon>Agaricomycetidae</taxon>
        <taxon>Atheliales</taxon>
        <taxon>Atheliaceae</taxon>
        <taxon>Athelia</taxon>
    </lineage>
</organism>
<evidence type="ECO:0000313" key="1">
    <source>
        <dbReference type="EMBL" id="KZP16325.1"/>
    </source>
</evidence>
<name>A0A166F167_9AGAM</name>
<evidence type="ECO:0000313" key="2">
    <source>
        <dbReference type="Proteomes" id="UP000076532"/>
    </source>
</evidence>
<protein>
    <submittedName>
        <fullName evidence="1">Uncharacterized protein</fullName>
    </submittedName>
</protein>
<proteinExistence type="predicted"/>
<dbReference type="EMBL" id="KV417594">
    <property type="protein sequence ID" value="KZP16325.1"/>
    <property type="molecule type" value="Genomic_DNA"/>
</dbReference>
<sequence>MEGALLYFNNLDERVTAFGISRIPFSVEPDPEAIRPILRAAVHYHWHLNCNSTLDKIFAEDDGEYEDNPIWNPDTNPVNLYAGCAINLVIDTGGGGGVFTIGYGFTGTKPMHRISNLPDGQDITVGFLKTFFTTQYVDFSNIPQPTPFIRRRADVPPTKVKPARWDTTLIPQVQRRSK</sequence>